<dbReference type="KEGG" id="pry:Prubr_24500"/>
<dbReference type="EMBL" id="AP023359">
    <property type="protein sequence ID" value="BCJ65429.1"/>
    <property type="molecule type" value="Genomic_DNA"/>
</dbReference>
<gene>
    <name evidence="2" type="ORF">Prubr_24500</name>
</gene>
<protein>
    <submittedName>
        <fullName evidence="2">Uncharacterized protein</fullName>
    </submittedName>
</protein>
<evidence type="ECO:0000313" key="2">
    <source>
        <dbReference type="EMBL" id="BCJ65429.1"/>
    </source>
</evidence>
<accession>A0A810MZN9</accession>
<evidence type="ECO:0000313" key="3">
    <source>
        <dbReference type="Proteomes" id="UP000680866"/>
    </source>
</evidence>
<dbReference type="Proteomes" id="UP000680866">
    <property type="component" value="Chromosome"/>
</dbReference>
<proteinExistence type="predicted"/>
<name>A0A810MZN9_9ACTN</name>
<organism evidence="2 3">
    <name type="scientific">Polymorphospora rubra</name>
    <dbReference type="NCBI Taxonomy" id="338584"/>
    <lineage>
        <taxon>Bacteria</taxon>
        <taxon>Bacillati</taxon>
        <taxon>Actinomycetota</taxon>
        <taxon>Actinomycetes</taxon>
        <taxon>Micromonosporales</taxon>
        <taxon>Micromonosporaceae</taxon>
        <taxon>Polymorphospora</taxon>
    </lineage>
</organism>
<sequence length="148" mass="13982">MDQSETRSPAPAPCQAAFDGVTPLIRDGSSSPPWPSEGDTDADGTTSGEGDRVGAGVGVPDGDGPVGVGSAEVDAVGSGGPTVGDGAPVGPGDAVVGGPDAVGVAVVAGGSRSADPAWPAAAAEPASTAADRLANRTPVATSVLVGRR</sequence>
<keyword evidence="3" id="KW-1185">Reference proteome</keyword>
<dbReference type="AlphaFoldDB" id="A0A810MZN9"/>
<reference evidence="2" key="1">
    <citation type="submission" date="2020-08" db="EMBL/GenBank/DDBJ databases">
        <title>Whole genome shotgun sequence of Polymorphospora rubra NBRC 101157.</title>
        <authorList>
            <person name="Komaki H."/>
            <person name="Tamura T."/>
        </authorList>
    </citation>
    <scope>NUCLEOTIDE SEQUENCE</scope>
    <source>
        <strain evidence="2">NBRC 101157</strain>
    </source>
</reference>
<feature type="region of interest" description="Disordered" evidence="1">
    <location>
        <begin position="1"/>
        <end position="95"/>
    </location>
</feature>
<feature type="compositionally biased region" description="Gly residues" evidence="1">
    <location>
        <begin position="77"/>
        <end position="89"/>
    </location>
</feature>
<feature type="compositionally biased region" description="Gly residues" evidence="1">
    <location>
        <begin position="53"/>
        <end position="67"/>
    </location>
</feature>
<evidence type="ECO:0000256" key="1">
    <source>
        <dbReference type="SAM" id="MobiDB-lite"/>
    </source>
</evidence>